<evidence type="ECO:0000256" key="2">
    <source>
        <dbReference type="SAM" id="Phobius"/>
    </source>
</evidence>
<feature type="compositionally biased region" description="Polar residues" evidence="1">
    <location>
        <begin position="105"/>
        <end position="116"/>
    </location>
</feature>
<reference evidence="3" key="1">
    <citation type="submission" date="2021-03" db="EMBL/GenBank/DDBJ databases">
        <title>Comparative genomics and phylogenomic investigation of the class Geoglossomycetes provide insights into ecological specialization and systematics.</title>
        <authorList>
            <person name="Melie T."/>
            <person name="Pirro S."/>
            <person name="Miller A.N."/>
            <person name="Quandt A."/>
        </authorList>
    </citation>
    <scope>NUCLEOTIDE SEQUENCE</scope>
    <source>
        <strain evidence="3">CAQ_001_2017</strain>
    </source>
</reference>
<feature type="region of interest" description="Disordered" evidence="1">
    <location>
        <begin position="339"/>
        <end position="359"/>
    </location>
</feature>
<protein>
    <recommendedName>
        <fullName evidence="5">Glycoprotease family protein</fullName>
    </recommendedName>
</protein>
<feature type="region of interest" description="Disordered" evidence="1">
    <location>
        <begin position="613"/>
        <end position="639"/>
    </location>
</feature>
<keyword evidence="4" id="KW-1185">Reference proteome</keyword>
<gene>
    <name evidence="3" type="ORF">GP486_005743</name>
</gene>
<dbReference type="EMBL" id="JAGHQM010001136">
    <property type="protein sequence ID" value="KAH0556328.1"/>
    <property type="molecule type" value="Genomic_DNA"/>
</dbReference>
<evidence type="ECO:0000313" key="3">
    <source>
        <dbReference type="EMBL" id="KAH0556328.1"/>
    </source>
</evidence>
<feature type="compositionally biased region" description="Basic residues" evidence="1">
    <location>
        <begin position="121"/>
        <end position="131"/>
    </location>
</feature>
<feature type="compositionally biased region" description="Polar residues" evidence="1">
    <location>
        <begin position="1175"/>
        <end position="1184"/>
    </location>
</feature>
<proteinExistence type="predicted"/>
<feature type="region of interest" description="Disordered" evidence="1">
    <location>
        <begin position="1159"/>
        <end position="1253"/>
    </location>
</feature>
<comment type="caution">
    <text evidence="3">The sequence shown here is derived from an EMBL/GenBank/DDBJ whole genome shotgun (WGS) entry which is preliminary data.</text>
</comment>
<feature type="region of interest" description="Disordered" evidence="1">
    <location>
        <begin position="718"/>
        <end position="746"/>
    </location>
</feature>
<feature type="region of interest" description="Disordered" evidence="1">
    <location>
        <begin position="792"/>
        <end position="903"/>
    </location>
</feature>
<organism evidence="3 4">
    <name type="scientific">Trichoglossum hirsutum</name>
    <dbReference type="NCBI Taxonomy" id="265104"/>
    <lineage>
        <taxon>Eukaryota</taxon>
        <taxon>Fungi</taxon>
        <taxon>Dikarya</taxon>
        <taxon>Ascomycota</taxon>
        <taxon>Pezizomycotina</taxon>
        <taxon>Geoglossomycetes</taxon>
        <taxon>Geoglossales</taxon>
        <taxon>Geoglossaceae</taxon>
        <taxon>Trichoglossum</taxon>
    </lineage>
</organism>
<accession>A0A9P8RM50</accession>
<feature type="compositionally biased region" description="Basic and acidic residues" evidence="1">
    <location>
        <begin position="613"/>
        <end position="629"/>
    </location>
</feature>
<dbReference type="Proteomes" id="UP000750711">
    <property type="component" value="Unassembled WGS sequence"/>
</dbReference>
<keyword evidence="2" id="KW-0472">Membrane</keyword>
<feature type="compositionally biased region" description="Basic and acidic residues" evidence="1">
    <location>
        <begin position="243"/>
        <end position="265"/>
    </location>
</feature>
<evidence type="ECO:0008006" key="5">
    <source>
        <dbReference type="Google" id="ProtNLM"/>
    </source>
</evidence>
<keyword evidence="2" id="KW-1133">Transmembrane helix</keyword>
<feature type="region of interest" description="Disordered" evidence="1">
    <location>
        <begin position="239"/>
        <end position="280"/>
    </location>
</feature>
<feature type="transmembrane region" description="Helical" evidence="2">
    <location>
        <begin position="1012"/>
        <end position="1030"/>
    </location>
</feature>
<keyword evidence="2" id="KW-0812">Transmembrane</keyword>
<feature type="compositionally biased region" description="Polar residues" evidence="1">
    <location>
        <begin position="86"/>
        <end position="97"/>
    </location>
</feature>
<evidence type="ECO:0000313" key="4">
    <source>
        <dbReference type="Proteomes" id="UP000750711"/>
    </source>
</evidence>
<sequence>MAGNPIHTTYLNAHNQPRMPFSSPIGEEVPSPVSPLDALGDPQPFSRKILDPFSTPPLPADEPVIGGVDSRGTHGSTTPFDGGSLGSSPQTAKSTSWAIEAARTATRNSSPRQTRNYAVHKTSRDRSRRSKRQDLRPGKPGIRVVTNFSKPHDLVQAAQQSTDPHAHLSRQPESTGQVSVFAYRTPIGTPVMLTEAQSMARQDSIRGRDQQEGAFISLSDLKAIDGTTTTTAPTSFWKSMLGDGHKREKKTKDKVEDTMRTEKRKQPLLSRSSPQRVRERGFKSKTFRQNTRNYEDINEEEDEEPILAAGDADAEMGFRRSISPDQSDDRTIADLGTMDRRGKNLAPSPTRTVDGLSPSDRPIVIGLSIPPGELAGLQFSPQSASSDSVNPTRTNNVHRRDLSEATTVTPTILVTPASEGLGIGYMPFRTEQTGKEQTGKEQTSKGRPRARSSVYSQPGMSPLNMADAVPPMPTVPAKAYNIQTSENPFKAKANVVRDSTITVFEEDEDPKTNVRGVSTYTVFEDESPTEPDGGRYRSGSGSAKATKELSIDTAGAHRRSLGWWNYLLTPFLTRSNTSATDKHNRSPSDKWERPVIPSLAQAATMVSLQEERDEKSWEKEFSPDTDKPVGPKSGHTTMWSDMSTWEDERGAIGIAIDHTPRTSTVKPKSYHHSHKSSETIPVMMTGSSVGASATDYPPRETYEHNQNNPFRQVGEYKVGTKGHPQGSNPFYSPVSPPDGHEARQPIGRETNRDDRAIIDPFNNVHQHTAQNGQSHPLHDSPSGVNITSRQESAAIRLRSDSEVTEFEEDDYPSTARDAKGLTARGPAPGAVIGAGGPKPREVVSEMQNSGRHAGVESAQPPPYSPPRDNKFQPQLAIRPQAQPSTAYRQPDSPGPLSPGMTQLLSSRGAIPMSDVPHNPAPVNVQRTETIATGQSDLYMRPRAVPVTLADLERPSDARQDAEARRKRIEKEDALGRKLGGLWRGRACFSSKGCFGRSDAGGRKRRRCILCSVVGFILIFILVIVLATTVARRKHPAKATTPAKGPQWLNLTNFPPIPLGVNTINQPEVFSTVTACVFPSTMWSCSLPKELQQPNGSGQPSFNLRILYRNDSISNSSGASSNNNSSKRAARDLAGNAVSAGSIIRERILAMRDSAAPDVFWQPVPSPPSLEDQRFLGNTTDNVRSSNKEGEETPLYISFLSTTSPSGKLSKRQQQDSPSSSNSSFPDLTANIPPPSSAVDGTAAPANLLPSPLPLQQPVRLYDRGLPTEHYGFYSYFDRSIFLKSTALLNQSDVPLGEVPADENGGSTESEARVRCTWAQTRFLVQIWTNMSNRQLVTSKGGGLSAPSSAGNPPGSFPYPVTITIDRHGGDASRKMVYCY</sequence>
<name>A0A9P8RM50_9PEZI</name>
<feature type="compositionally biased region" description="Polar residues" evidence="1">
    <location>
        <begin position="1"/>
        <end position="15"/>
    </location>
</feature>
<feature type="region of interest" description="Disordered" evidence="1">
    <location>
        <begin position="423"/>
        <end position="462"/>
    </location>
</feature>
<feature type="region of interest" description="Disordered" evidence="1">
    <location>
        <begin position="524"/>
        <end position="545"/>
    </location>
</feature>
<feature type="region of interest" description="Disordered" evidence="1">
    <location>
        <begin position="1"/>
        <end position="177"/>
    </location>
</feature>
<feature type="non-terminal residue" evidence="3">
    <location>
        <position position="1379"/>
    </location>
</feature>
<feature type="region of interest" description="Disordered" evidence="1">
    <location>
        <begin position="766"/>
        <end position="785"/>
    </location>
</feature>
<evidence type="ECO:0000256" key="1">
    <source>
        <dbReference type="SAM" id="MobiDB-lite"/>
    </source>
</evidence>
<feature type="compositionally biased region" description="Acidic residues" evidence="1">
    <location>
        <begin position="802"/>
        <end position="811"/>
    </location>
</feature>
<feature type="compositionally biased region" description="Basic and acidic residues" evidence="1">
    <location>
        <begin position="432"/>
        <end position="444"/>
    </location>
</feature>